<protein>
    <submittedName>
        <fullName evidence="2">Uncharacterized protein</fullName>
    </submittedName>
</protein>
<organism evidence="2">
    <name type="scientific">Whenzhou Shrimp Virus 2</name>
    <dbReference type="NCBI Taxonomy" id="1608096"/>
    <lineage>
        <taxon>Viruses</taxon>
        <taxon>Riboviria</taxon>
    </lineage>
</organism>
<keyword evidence="1" id="KW-1015">Disulfide bond</keyword>
<evidence type="ECO:0000256" key="1">
    <source>
        <dbReference type="ARBA" id="ARBA00023157"/>
    </source>
</evidence>
<sequence length="278" mass="30458">MFYQLLTITGLAVLSESALFRLRQDWLELCFRGLCYRPDQWLHPDYHSSARTAYCLERTAAVSSLGSEICPSLFCARTAEASDRPMLAALNAPSMHPTDLGYTMTLVDKFIGEGWMFLESRTDGFFVTYGLPSEKVVFAKETLIQLGGTICTETSTSYTVFSSCEKVRYTSTNTTSVVTLVETFTTTTTSLLQVTQVNTAIMTTTLTDYKISTKTLTLAVPTLSGSAVSCNTPHPTLVLEPSLSDPCVSSDNCPACLPAHRVCDGRLDCDNGLDEYVC</sequence>
<dbReference type="EMBL" id="KM817720">
    <property type="protein sequence ID" value="ANY58721.1"/>
    <property type="molecule type" value="Viral_cRNA"/>
</dbReference>
<dbReference type="PROSITE" id="PS50068">
    <property type="entry name" value="LDLRA_2"/>
    <property type="match status" value="1"/>
</dbReference>
<reference evidence="2" key="2">
    <citation type="submission" date="2016-08" db="EMBL/GenBank/DDBJ databases">
        <authorList>
            <person name="Seilhamer J.J."/>
        </authorList>
    </citation>
    <scope>NUCLEOTIDE SEQUENCE</scope>
    <source>
        <strain evidence="2">BJDX-1</strain>
    </source>
</reference>
<accession>A0A1B2CVN6</accession>
<name>A0A1B2CVN6_9VIRU</name>
<reference evidence="2" key="1">
    <citation type="journal article" date="2015" name="Elife">
        <title>Unprecedented genomic diversity of RNA viruses in arthropods reveals the ancestry of negative-sense RNA viruses.</title>
        <authorList>
            <person name="Li C.X."/>
            <person name="Shi M."/>
            <person name="Tian J.H."/>
            <person name="Lin X.D."/>
            <person name="Kang Y.J."/>
            <person name="Chen L.J."/>
            <person name="Qin X.C."/>
            <person name="Xu J."/>
            <person name="Holmes E.C."/>
            <person name="Zhang Y.Z."/>
        </authorList>
    </citation>
    <scope>NUCLEOTIDE SEQUENCE</scope>
    <source>
        <strain evidence="2">BJDX-1</strain>
    </source>
</reference>
<dbReference type="InterPro" id="IPR002172">
    <property type="entry name" value="LDrepeatLR_classA_rpt"/>
</dbReference>
<proteinExistence type="predicted"/>
<evidence type="ECO:0000313" key="2">
    <source>
        <dbReference type="EMBL" id="ANY58721.1"/>
    </source>
</evidence>
<dbReference type="CDD" id="cd00112">
    <property type="entry name" value="LDLa"/>
    <property type="match status" value="1"/>
</dbReference>